<accession>A0A699XGA9</accession>
<protein>
    <submittedName>
        <fullName evidence="1">Uncharacterized protein</fullName>
    </submittedName>
</protein>
<dbReference type="EMBL" id="BKCJ011819009">
    <property type="protein sequence ID" value="GFD55534.1"/>
    <property type="molecule type" value="Genomic_DNA"/>
</dbReference>
<sequence>VQGLEYQLVAEFLTHGLDHRSLLVCSAVYFEREDEGVLGLDESILVDNLDGILKGDARSQGAAMHHDGFSITAIPAVNLNASASLLKRCDVCFG</sequence>
<proteinExistence type="predicted"/>
<name>A0A699XGA9_TANCI</name>
<evidence type="ECO:0000313" key="1">
    <source>
        <dbReference type="EMBL" id="GFD55534.1"/>
    </source>
</evidence>
<feature type="non-terminal residue" evidence="1">
    <location>
        <position position="1"/>
    </location>
</feature>
<reference evidence="1" key="1">
    <citation type="journal article" date="2019" name="Sci. Rep.">
        <title>Draft genome of Tanacetum cinerariifolium, the natural source of mosquito coil.</title>
        <authorList>
            <person name="Yamashiro T."/>
            <person name="Shiraishi A."/>
            <person name="Satake H."/>
            <person name="Nakayama K."/>
        </authorList>
    </citation>
    <scope>NUCLEOTIDE SEQUENCE</scope>
</reference>
<comment type="caution">
    <text evidence="1">The sequence shown here is derived from an EMBL/GenBank/DDBJ whole genome shotgun (WGS) entry which is preliminary data.</text>
</comment>
<gene>
    <name evidence="1" type="ORF">Tci_927503</name>
</gene>
<feature type="non-terminal residue" evidence="1">
    <location>
        <position position="94"/>
    </location>
</feature>
<dbReference type="AlphaFoldDB" id="A0A699XGA9"/>
<organism evidence="1">
    <name type="scientific">Tanacetum cinerariifolium</name>
    <name type="common">Dalmatian daisy</name>
    <name type="synonym">Chrysanthemum cinerariifolium</name>
    <dbReference type="NCBI Taxonomy" id="118510"/>
    <lineage>
        <taxon>Eukaryota</taxon>
        <taxon>Viridiplantae</taxon>
        <taxon>Streptophyta</taxon>
        <taxon>Embryophyta</taxon>
        <taxon>Tracheophyta</taxon>
        <taxon>Spermatophyta</taxon>
        <taxon>Magnoliopsida</taxon>
        <taxon>eudicotyledons</taxon>
        <taxon>Gunneridae</taxon>
        <taxon>Pentapetalae</taxon>
        <taxon>asterids</taxon>
        <taxon>campanulids</taxon>
        <taxon>Asterales</taxon>
        <taxon>Asteraceae</taxon>
        <taxon>Asteroideae</taxon>
        <taxon>Anthemideae</taxon>
        <taxon>Anthemidinae</taxon>
        <taxon>Tanacetum</taxon>
    </lineage>
</organism>